<dbReference type="InterPro" id="IPR014876">
    <property type="entry name" value="DEK_C"/>
</dbReference>
<keyword evidence="3" id="KW-1185">Reference proteome</keyword>
<dbReference type="AlphaFoldDB" id="A0A103UMQ9"/>
<protein>
    <submittedName>
        <fullName evidence="2">DEK, C-terminal</fullName>
    </submittedName>
</protein>
<dbReference type="EMBL" id="LEKV01006894">
    <property type="protein sequence ID" value="KVH38510.1"/>
    <property type="molecule type" value="Genomic_DNA"/>
</dbReference>
<accession>A0A103UMQ9</accession>
<feature type="domain" description="DEK-C" evidence="1">
    <location>
        <begin position="1"/>
        <end position="56"/>
    </location>
</feature>
<gene>
    <name evidence="2" type="ORF">Ccrd_025802</name>
</gene>
<name>A0A103UMQ9_CYNCS</name>
<sequence>MVSDSELVGRLREFLSTSDLTTTTRPSIRRQLEQDFEIDLKNKKAFIREQVDLYLESQQQNEEDEEEEAAMAKCGDLGTKISEDILFGINFLTFCVKDFGSSGMSSIGSPLGASIAGSKSVVHFVGSL</sequence>
<reference evidence="2 3" key="1">
    <citation type="journal article" date="2016" name="Sci. Rep.">
        <title>The genome sequence of the outbreeding globe artichoke constructed de novo incorporating a phase-aware low-pass sequencing strategy of F1 progeny.</title>
        <authorList>
            <person name="Scaglione D."/>
            <person name="Reyes-Chin-Wo S."/>
            <person name="Acquadro A."/>
            <person name="Froenicke L."/>
            <person name="Portis E."/>
            <person name="Beitel C."/>
            <person name="Tirone M."/>
            <person name="Mauro R."/>
            <person name="Lo Monaco A."/>
            <person name="Mauromicale G."/>
            <person name="Faccioli P."/>
            <person name="Cattivelli L."/>
            <person name="Rieseberg L."/>
            <person name="Michelmore R."/>
            <person name="Lanteri S."/>
        </authorList>
    </citation>
    <scope>NUCLEOTIDE SEQUENCE [LARGE SCALE GENOMIC DNA]</scope>
    <source>
        <strain evidence="2">2C</strain>
    </source>
</reference>
<dbReference type="Proteomes" id="UP000243975">
    <property type="component" value="Unassembled WGS sequence"/>
</dbReference>
<dbReference type="Gene3D" id="1.10.10.60">
    <property type="entry name" value="Homeodomain-like"/>
    <property type="match status" value="1"/>
</dbReference>
<dbReference type="STRING" id="59895.A0A103UMQ9"/>
<dbReference type="SUPFAM" id="SSF109715">
    <property type="entry name" value="DEK C-terminal domain"/>
    <property type="match status" value="1"/>
</dbReference>
<dbReference type="Gramene" id="KVH38510">
    <property type="protein sequence ID" value="KVH38510"/>
    <property type="gene ID" value="Ccrd_025802"/>
</dbReference>
<comment type="caution">
    <text evidence="2">The sequence shown here is derived from an EMBL/GenBank/DDBJ whole genome shotgun (WGS) entry which is preliminary data.</text>
</comment>
<dbReference type="Pfam" id="PF08766">
    <property type="entry name" value="DEK_C"/>
    <property type="match status" value="1"/>
</dbReference>
<dbReference type="PROSITE" id="PS51998">
    <property type="entry name" value="DEK_C"/>
    <property type="match status" value="1"/>
</dbReference>
<proteinExistence type="predicted"/>
<evidence type="ECO:0000313" key="2">
    <source>
        <dbReference type="EMBL" id="KVH38510.1"/>
    </source>
</evidence>
<evidence type="ECO:0000313" key="3">
    <source>
        <dbReference type="Proteomes" id="UP000243975"/>
    </source>
</evidence>
<evidence type="ECO:0000259" key="1">
    <source>
        <dbReference type="PROSITE" id="PS51998"/>
    </source>
</evidence>
<organism evidence="2 3">
    <name type="scientific">Cynara cardunculus var. scolymus</name>
    <name type="common">Globe artichoke</name>
    <name type="synonym">Cynara scolymus</name>
    <dbReference type="NCBI Taxonomy" id="59895"/>
    <lineage>
        <taxon>Eukaryota</taxon>
        <taxon>Viridiplantae</taxon>
        <taxon>Streptophyta</taxon>
        <taxon>Embryophyta</taxon>
        <taxon>Tracheophyta</taxon>
        <taxon>Spermatophyta</taxon>
        <taxon>Magnoliopsida</taxon>
        <taxon>eudicotyledons</taxon>
        <taxon>Gunneridae</taxon>
        <taxon>Pentapetalae</taxon>
        <taxon>asterids</taxon>
        <taxon>campanulids</taxon>
        <taxon>Asterales</taxon>
        <taxon>Asteraceae</taxon>
        <taxon>Carduoideae</taxon>
        <taxon>Cardueae</taxon>
        <taxon>Carduinae</taxon>
        <taxon>Cynara</taxon>
    </lineage>
</organism>